<organism evidence="2 3">
    <name type="scientific">Mycena alexandri</name>
    <dbReference type="NCBI Taxonomy" id="1745969"/>
    <lineage>
        <taxon>Eukaryota</taxon>
        <taxon>Fungi</taxon>
        <taxon>Dikarya</taxon>
        <taxon>Basidiomycota</taxon>
        <taxon>Agaricomycotina</taxon>
        <taxon>Agaricomycetes</taxon>
        <taxon>Agaricomycetidae</taxon>
        <taxon>Agaricales</taxon>
        <taxon>Marasmiineae</taxon>
        <taxon>Mycenaceae</taxon>
        <taxon>Mycena</taxon>
    </lineage>
</organism>
<proteinExistence type="predicted"/>
<sequence>MALITDPTGRAPVDAQPVAPASNAPMVVSPSTASTPAVLAAPATPPVKPTPTYDSGPWIAGRMYSVVPSAPLATVGEDTDETWYAITRGRFVGVTNVQALDAAATLRVSGAAHKGYSTQAVALRAFNAALENNAVDVVL</sequence>
<dbReference type="Proteomes" id="UP001218188">
    <property type="component" value="Unassembled WGS sequence"/>
</dbReference>
<evidence type="ECO:0000313" key="2">
    <source>
        <dbReference type="EMBL" id="KAJ7040100.1"/>
    </source>
</evidence>
<evidence type="ECO:0000256" key="1">
    <source>
        <dbReference type="SAM" id="MobiDB-lite"/>
    </source>
</evidence>
<protein>
    <submittedName>
        <fullName evidence="2">Uncharacterized protein</fullName>
    </submittedName>
</protein>
<dbReference type="AlphaFoldDB" id="A0AAD6X9A0"/>
<keyword evidence="3" id="KW-1185">Reference proteome</keyword>
<feature type="region of interest" description="Disordered" evidence="1">
    <location>
        <begin position="1"/>
        <end position="27"/>
    </location>
</feature>
<accession>A0AAD6X9A0</accession>
<reference evidence="2" key="1">
    <citation type="submission" date="2023-03" db="EMBL/GenBank/DDBJ databases">
        <title>Massive genome expansion in bonnet fungi (Mycena s.s.) driven by repeated elements and novel gene families across ecological guilds.</title>
        <authorList>
            <consortium name="Lawrence Berkeley National Laboratory"/>
            <person name="Harder C.B."/>
            <person name="Miyauchi S."/>
            <person name="Viragh M."/>
            <person name="Kuo A."/>
            <person name="Thoen E."/>
            <person name="Andreopoulos B."/>
            <person name="Lu D."/>
            <person name="Skrede I."/>
            <person name="Drula E."/>
            <person name="Henrissat B."/>
            <person name="Morin E."/>
            <person name="Kohler A."/>
            <person name="Barry K."/>
            <person name="LaButti K."/>
            <person name="Morin E."/>
            <person name="Salamov A."/>
            <person name="Lipzen A."/>
            <person name="Mereny Z."/>
            <person name="Hegedus B."/>
            <person name="Baldrian P."/>
            <person name="Stursova M."/>
            <person name="Weitz H."/>
            <person name="Taylor A."/>
            <person name="Grigoriev I.V."/>
            <person name="Nagy L.G."/>
            <person name="Martin F."/>
            <person name="Kauserud H."/>
        </authorList>
    </citation>
    <scope>NUCLEOTIDE SEQUENCE</scope>
    <source>
        <strain evidence="2">CBHHK200</strain>
    </source>
</reference>
<name>A0AAD6X9A0_9AGAR</name>
<comment type="caution">
    <text evidence="2">The sequence shown here is derived from an EMBL/GenBank/DDBJ whole genome shotgun (WGS) entry which is preliminary data.</text>
</comment>
<evidence type="ECO:0000313" key="3">
    <source>
        <dbReference type="Proteomes" id="UP001218188"/>
    </source>
</evidence>
<dbReference type="EMBL" id="JARJCM010000023">
    <property type="protein sequence ID" value="KAJ7040100.1"/>
    <property type="molecule type" value="Genomic_DNA"/>
</dbReference>
<gene>
    <name evidence="2" type="ORF">C8F04DRAFT_1254242</name>
</gene>